<reference evidence="2 3" key="1">
    <citation type="submission" date="2016-06" db="EMBL/GenBank/DDBJ databases">
        <authorList>
            <person name="Kjaerup R.B."/>
            <person name="Dalgaard T.S."/>
            <person name="Juul-Madsen H.R."/>
        </authorList>
    </citation>
    <scope>NUCLEOTIDE SEQUENCE [LARGE SCALE GENOMIC DNA]</scope>
    <source>
        <strain evidence="2 3">DSM 43904</strain>
    </source>
</reference>
<keyword evidence="1" id="KW-0472">Membrane</keyword>
<keyword evidence="1" id="KW-1133">Transmembrane helix</keyword>
<dbReference type="RefSeq" id="WP_088994888.1">
    <property type="nucleotide sequence ID" value="NZ_LT607750.1"/>
</dbReference>
<protein>
    <submittedName>
        <fullName evidence="2">Uncharacterized protein</fullName>
    </submittedName>
</protein>
<keyword evidence="3" id="KW-1185">Reference proteome</keyword>
<proteinExistence type="predicted"/>
<dbReference type="Proteomes" id="UP000198217">
    <property type="component" value="Chromosome I"/>
</dbReference>
<gene>
    <name evidence="2" type="ORF">GA0070609_3700</name>
</gene>
<dbReference type="AlphaFoldDB" id="A0A1C5IU27"/>
<dbReference type="EMBL" id="LT607750">
    <property type="protein sequence ID" value="SCG61266.1"/>
    <property type="molecule type" value="Genomic_DNA"/>
</dbReference>
<name>A0A1C5IU27_9ACTN</name>
<sequence length="69" mass="6982">MDRTSAQWVGRVGTAAAAMGAAILLLHLATKALDAELRLTGALLVVGGLVLRAVARGGRGTGRMPSRTG</sequence>
<accession>A0A1C5IU27</accession>
<evidence type="ECO:0000313" key="2">
    <source>
        <dbReference type="EMBL" id="SCG61266.1"/>
    </source>
</evidence>
<evidence type="ECO:0000313" key="3">
    <source>
        <dbReference type="Proteomes" id="UP000198217"/>
    </source>
</evidence>
<keyword evidence="1" id="KW-0812">Transmembrane</keyword>
<feature type="transmembrane region" description="Helical" evidence="1">
    <location>
        <begin position="12"/>
        <end position="29"/>
    </location>
</feature>
<feature type="transmembrane region" description="Helical" evidence="1">
    <location>
        <begin position="35"/>
        <end position="55"/>
    </location>
</feature>
<organism evidence="2 3">
    <name type="scientific">Micromonospora echinaurantiaca</name>
    <dbReference type="NCBI Taxonomy" id="47857"/>
    <lineage>
        <taxon>Bacteria</taxon>
        <taxon>Bacillati</taxon>
        <taxon>Actinomycetota</taxon>
        <taxon>Actinomycetes</taxon>
        <taxon>Micromonosporales</taxon>
        <taxon>Micromonosporaceae</taxon>
        <taxon>Micromonospora</taxon>
    </lineage>
</organism>
<evidence type="ECO:0000256" key="1">
    <source>
        <dbReference type="SAM" id="Phobius"/>
    </source>
</evidence>